<gene>
    <name evidence="1" type="ORF">IV500_00240</name>
</gene>
<accession>A0A931CKM2</accession>
<keyword evidence="2" id="KW-1185">Reference proteome</keyword>
<evidence type="ECO:0000313" key="1">
    <source>
        <dbReference type="EMBL" id="MBG0737870.1"/>
    </source>
</evidence>
<evidence type="ECO:0000313" key="2">
    <source>
        <dbReference type="Proteomes" id="UP000655366"/>
    </source>
</evidence>
<comment type="caution">
    <text evidence="1">The sequence shown here is derived from an EMBL/GenBank/DDBJ whole genome shotgun (WGS) entry which is preliminary data.</text>
</comment>
<proteinExistence type="predicted"/>
<name>A0A931CKM2_9MICC</name>
<dbReference type="RefSeq" id="WP_196394824.1">
    <property type="nucleotide sequence ID" value="NZ_JADNYM010000001.1"/>
</dbReference>
<reference evidence="1 2" key="1">
    <citation type="submission" date="2020-11" db="EMBL/GenBank/DDBJ databases">
        <title>Arthrobacter antarcticus sp. nov., isolated from Antarctic Soil.</title>
        <authorList>
            <person name="Li J."/>
        </authorList>
    </citation>
    <scope>NUCLEOTIDE SEQUENCE [LARGE SCALE GENOMIC DNA]</scope>
    <source>
        <strain evidence="1 2">Z1-20</strain>
    </source>
</reference>
<dbReference type="AlphaFoldDB" id="A0A931CKM2"/>
<protein>
    <submittedName>
        <fullName evidence="1">Uncharacterized protein</fullName>
    </submittedName>
</protein>
<dbReference type="EMBL" id="JADNYM010000001">
    <property type="protein sequence ID" value="MBG0737870.1"/>
    <property type="molecule type" value="Genomic_DNA"/>
</dbReference>
<dbReference type="Proteomes" id="UP000655366">
    <property type="component" value="Unassembled WGS sequence"/>
</dbReference>
<sequence>MSVRDGELGGGGGGQLVAASAQQPGNIQRLPGSGTALILQTLALEKTSTEFVGESVVETSGTKECRYTISVEALRAVGPTRQKGVVAYRFADVACLSRRLAA</sequence>
<organism evidence="1 2">
    <name type="scientific">Arthrobacter terrae</name>
    <dbReference type="NCBI Taxonomy" id="2935737"/>
    <lineage>
        <taxon>Bacteria</taxon>
        <taxon>Bacillati</taxon>
        <taxon>Actinomycetota</taxon>
        <taxon>Actinomycetes</taxon>
        <taxon>Micrococcales</taxon>
        <taxon>Micrococcaceae</taxon>
        <taxon>Arthrobacter</taxon>
    </lineage>
</organism>